<reference evidence="2" key="1">
    <citation type="submission" date="2022-11" db="UniProtKB">
        <authorList>
            <consortium name="WormBaseParasite"/>
        </authorList>
    </citation>
    <scope>IDENTIFICATION</scope>
</reference>
<proteinExistence type="predicted"/>
<organism evidence="1 2">
    <name type="scientific">Panagrolaimus sp. PS1159</name>
    <dbReference type="NCBI Taxonomy" id="55785"/>
    <lineage>
        <taxon>Eukaryota</taxon>
        <taxon>Metazoa</taxon>
        <taxon>Ecdysozoa</taxon>
        <taxon>Nematoda</taxon>
        <taxon>Chromadorea</taxon>
        <taxon>Rhabditida</taxon>
        <taxon>Tylenchina</taxon>
        <taxon>Panagrolaimomorpha</taxon>
        <taxon>Panagrolaimoidea</taxon>
        <taxon>Panagrolaimidae</taxon>
        <taxon>Panagrolaimus</taxon>
    </lineage>
</organism>
<protein>
    <submittedName>
        <fullName evidence="2">Uncharacterized protein</fullName>
    </submittedName>
</protein>
<evidence type="ECO:0000313" key="2">
    <source>
        <dbReference type="WBParaSite" id="PS1159_v2.g21806.t1"/>
    </source>
</evidence>
<name>A0AC35FZ08_9BILA</name>
<evidence type="ECO:0000313" key="1">
    <source>
        <dbReference type="Proteomes" id="UP000887580"/>
    </source>
</evidence>
<dbReference type="Proteomes" id="UP000887580">
    <property type="component" value="Unplaced"/>
</dbReference>
<accession>A0AC35FZ08</accession>
<dbReference type="WBParaSite" id="PS1159_v2.g21806.t1">
    <property type="protein sequence ID" value="PS1159_v2.g21806.t1"/>
    <property type="gene ID" value="PS1159_v2.g21806"/>
</dbReference>
<sequence>MFASNFGNLKVHDLAEKQALQKQKKSSDGENFNIIDSIKADLSEVFKIVKFHKMKETFLMEFVVHKGIFLSADEIKAIYDEKSCFNPERRFKLVYELAEKQSKKKQELSPDANFNLIDSIRANMAEIIPTVNFGQMTENFLMDFVAAKGFLLYPAEFAEILYYKGYHKVDFVYELAEKQALKKQEMFPNENFNLTNSIKADLSRVISNTEWYKMKKSVLMDFFVAKGIITKEQASHVCDTRGNPFWCGEAALDGLALTLEKGLRCYNGGPGVSCCKAVSFEK</sequence>